<dbReference type="Gene3D" id="3.40.50.10320">
    <property type="entry name" value="LmbE-like"/>
    <property type="match status" value="1"/>
</dbReference>
<comment type="caution">
    <text evidence="5">The sequence shown here is derived from an EMBL/GenBank/DDBJ whole genome shotgun (WGS) entry which is preliminary data.</text>
</comment>
<dbReference type="HAMAP" id="MF_01696">
    <property type="entry name" value="MshB"/>
    <property type="match status" value="1"/>
</dbReference>
<sequence length="313" mass="34119">MADTAAAPGLRLLLVHAHPDDESIGQGATMAKYVAEGRGVTLVTCTAGEMGEILVPELEHLAADRDDRLGEHRRGELDDAMAALGVTDHRFLGGFGRYRDSGMKWHEDGHAIAADDVHENAFWHADFTEAATLLVEVIREVRPQVLVTYDEFGGYGHPDHIQAHRVAMYAAQLAAAPSYRRDLGPAWSIAKIYWGAISESRIREGLRMLRESGDTTTFEGMDPDGTLPPMFRADEDITCEVDAGDHVEKKLDALRAHRTQITTDGPFFALSNNIGAQAFGREQFVLVHGAPGETDPATGWETDLFAGIAESAD</sequence>
<dbReference type="NCBIfam" id="TIGR03445">
    <property type="entry name" value="mycothiol_MshB"/>
    <property type="match status" value="1"/>
</dbReference>
<dbReference type="Proteomes" id="UP000307087">
    <property type="component" value="Unassembled WGS sequence"/>
</dbReference>
<dbReference type="AlphaFoldDB" id="A0A4S8NMB4"/>
<dbReference type="EMBL" id="STGW01000002">
    <property type="protein sequence ID" value="THV17988.1"/>
    <property type="molecule type" value="Genomic_DNA"/>
</dbReference>
<keyword evidence="3 4" id="KW-0862">Zinc</keyword>
<evidence type="ECO:0000256" key="3">
    <source>
        <dbReference type="ARBA" id="ARBA00022833"/>
    </source>
</evidence>
<organism evidence="5 6">
    <name type="scientific">Nocardioides caeni</name>
    <dbReference type="NCBI Taxonomy" id="574700"/>
    <lineage>
        <taxon>Bacteria</taxon>
        <taxon>Bacillati</taxon>
        <taxon>Actinomycetota</taxon>
        <taxon>Actinomycetes</taxon>
        <taxon>Propionibacteriales</taxon>
        <taxon>Nocardioidaceae</taxon>
        <taxon>Nocardioides</taxon>
    </lineage>
</organism>
<dbReference type="RefSeq" id="WP_136561923.1">
    <property type="nucleotide sequence ID" value="NZ_BAABLS010000001.1"/>
</dbReference>
<comment type="catalytic activity">
    <reaction evidence="4">
        <text>1D-myo-inositol 2-acetamido-2-deoxy-alpha-D-glucopyranoside + H2O = 1D-myo-inositol 2-amino-2-deoxy-alpha-D-glucopyranoside + acetate</text>
        <dbReference type="Rhea" id="RHEA:26180"/>
        <dbReference type="ChEBI" id="CHEBI:15377"/>
        <dbReference type="ChEBI" id="CHEBI:30089"/>
        <dbReference type="ChEBI" id="CHEBI:52442"/>
        <dbReference type="ChEBI" id="CHEBI:58886"/>
        <dbReference type="EC" id="3.5.1.103"/>
    </reaction>
</comment>
<comment type="cofactor">
    <cofactor evidence="4">
        <name>Zn(2+)</name>
        <dbReference type="ChEBI" id="CHEBI:29105"/>
    </cofactor>
    <text evidence="4">Binds 1 zinc ion per subunit.</text>
</comment>
<evidence type="ECO:0000256" key="2">
    <source>
        <dbReference type="ARBA" id="ARBA00022801"/>
    </source>
</evidence>
<evidence type="ECO:0000256" key="1">
    <source>
        <dbReference type="ARBA" id="ARBA00022723"/>
    </source>
</evidence>
<dbReference type="Pfam" id="PF02585">
    <property type="entry name" value="PIG-L"/>
    <property type="match status" value="1"/>
</dbReference>
<dbReference type="GO" id="GO:0010125">
    <property type="term" value="P:mycothiol biosynthetic process"/>
    <property type="evidence" value="ECO:0007669"/>
    <property type="project" value="UniProtKB-UniRule"/>
</dbReference>
<keyword evidence="6" id="KW-1185">Reference proteome</keyword>
<gene>
    <name evidence="4 5" type="primary">mshB</name>
    <name evidence="5" type="ORF">E9934_05950</name>
</gene>
<evidence type="ECO:0000256" key="4">
    <source>
        <dbReference type="HAMAP-Rule" id="MF_01696"/>
    </source>
</evidence>
<comment type="similarity">
    <text evidence="4">Belongs to the MshB deacetylase family.</text>
</comment>
<reference evidence="5 6" key="1">
    <citation type="journal article" date="2009" name="Int. J. Syst. Evol. Microbiol.">
        <title>Nocardioides caeni sp. nov., isolated from wastewater.</title>
        <authorList>
            <person name="Yoon J.H."/>
            <person name="Kang S.J."/>
            <person name="Park S."/>
            <person name="Kim W."/>
            <person name="Oh T.K."/>
        </authorList>
    </citation>
    <scope>NUCLEOTIDE SEQUENCE [LARGE SCALE GENOMIC DNA]</scope>
    <source>
        <strain evidence="5 6">DSM 23134</strain>
    </source>
</reference>
<feature type="binding site" evidence="4">
    <location>
        <position position="18"/>
    </location>
    <ligand>
        <name>Zn(2+)</name>
        <dbReference type="ChEBI" id="CHEBI:29105"/>
    </ligand>
</feature>
<evidence type="ECO:0000313" key="5">
    <source>
        <dbReference type="EMBL" id="THV17988.1"/>
    </source>
</evidence>
<dbReference type="PANTHER" id="PTHR12993">
    <property type="entry name" value="N-ACETYLGLUCOSAMINYL-PHOSPHATIDYLINOSITOL DE-N-ACETYLASE-RELATED"/>
    <property type="match status" value="1"/>
</dbReference>
<evidence type="ECO:0000313" key="6">
    <source>
        <dbReference type="Proteomes" id="UP000307087"/>
    </source>
</evidence>
<name>A0A4S8NMB4_9ACTN</name>
<dbReference type="EC" id="3.5.1.103" evidence="4"/>
<dbReference type="SUPFAM" id="SSF102588">
    <property type="entry name" value="LmbE-like"/>
    <property type="match status" value="1"/>
</dbReference>
<feature type="binding site" evidence="4">
    <location>
        <position position="160"/>
    </location>
    <ligand>
        <name>Zn(2+)</name>
        <dbReference type="ChEBI" id="CHEBI:29105"/>
    </ligand>
</feature>
<dbReference type="InterPro" id="IPR024078">
    <property type="entry name" value="LmbE-like_dom_sf"/>
</dbReference>
<dbReference type="GO" id="GO:0035595">
    <property type="term" value="F:N-acetylglucosaminylinositol deacetylase activity"/>
    <property type="evidence" value="ECO:0007669"/>
    <property type="project" value="UniProtKB-EC"/>
</dbReference>
<keyword evidence="2 4" id="KW-0378">Hydrolase</keyword>
<dbReference type="InterPro" id="IPR017810">
    <property type="entry name" value="Mycothiol_biosynthesis_MshB"/>
</dbReference>
<dbReference type="GO" id="GO:0008270">
    <property type="term" value="F:zinc ion binding"/>
    <property type="evidence" value="ECO:0007669"/>
    <property type="project" value="UniProtKB-UniRule"/>
</dbReference>
<dbReference type="PANTHER" id="PTHR12993:SF26">
    <property type="entry name" value="1D-MYO-INOSITOL 2-ACETAMIDO-2-DEOXY-ALPHA-D-GLUCOPYRANOSIDE DEACETYLASE"/>
    <property type="match status" value="1"/>
</dbReference>
<dbReference type="OrthoDB" id="158614at2"/>
<keyword evidence="1 4" id="KW-0479">Metal-binding</keyword>
<proteinExistence type="inferred from homology"/>
<accession>A0A4S8NMB4</accession>
<protein>
    <recommendedName>
        <fullName evidence="4">1D-myo-inositol 2-acetamido-2-deoxy-alpha-D-glucopyranoside deacetylase</fullName>
        <shortName evidence="4">GlcNAc-Ins deacetylase</shortName>
        <ecNumber evidence="4">3.5.1.103</ecNumber>
    </recommendedName>
    <alternativeName>
        <fullName evidence="4">N-acetyl-1-D-myo-inositol-2-amino-2-deoxy-alpha-D-glucopyranoside deacetylase</fullName>
    </alternativeName>
</protein>
<feature type="binding site" evidence="4">
    <location>
        <position position="21"/>
    </location>
    <ligand>
        <name>Zn(2+)</name>
        <dbReference type="ChEBI" id="CHEBI:29105"/>
    </ligand>
</feature>
<dbReference type="InterPro" id="IPR003737">
    <property type="entry name" value="GlcNAc_PI_deacetylase-related"/>
</dbReference>
<comment type="function">
    <text evidence="4">Catalyzes the deacetylation of 1D-myo-inositol 2-acetamido-2-deoxy-alpha-D-glucopyranoside (GlcNAc-Ins) in the mycothiol biosynthesis pathway.</text>
</comment>